<dbReference type="OrthoDB" id="3064516at2759"/>
<keyword evidence="5" id="KW-0862">Zinc</keyword>
<keyword evidence="2" id="KW-0645">Protease</keyword>
<keyword evidence="4" id="KW-0378">Hydrolase</keyword>
<evidence type="ECO:0000256" key="2">
    <source>
        <dbReference type="ARBA" id="ARBA00022670"/>
    </source>
</evidence>
<reference evidence="7" key="1">
    <citation type="submission" date="2017-09" db="EMBL/GenBank/DDBJ databases">
        <title>Polyketide synthases of a Diaporthe helianthi virulent isolate.</title>
        <authorList>
            <person name="Baroncelli R."/>
        </authorList>
    </citation>
    <scope>NUCLEOTIDE SEQUENCE [LARGE SCALE GENOMIC DNA]</scope>
    <source>
        <strain evidence="7">7/96</strain>
    </source>
</reference>
<evidence type="ECO:0000313" key="8">
    <source>
        <dbReference type="Proteomes" id="UP000094444"/>
    </source>
</evidence>
<keyword evidence="8" id="KW-1185">Reference proteome</keyword>
<dbReference type="GO" id="GO:0046872">
    <property type="term" value="F:metal ion binding"/>
    <property type="evidence" value="ECO:0007669"/>
    <property type="project" value="UniProtKB-KW"/>
</dbReference>
<name>A0A2P5HL73_DIAHE</name>
<dbReference type="Gene3D" id="1.10.150.900">
    <property type="match status" value="1"/>
</dbReference>
<dbReference type="InterPro" id="IPR011650">
    <property type="entry name" value="Peptidase_M20_dimer"/>
</dbReference>
<dbReference type="EMBL" id="MAVT02001406">
    <property type="protein sequence ID" value="POS71013.1"/>
    <property type="molecule type" value="Genomic_DNA"/>
</dbReference>
<dbReference type="GO" id="GO:0004180">
    <property type="term" value="F:carboxypeptidase activity"/>
    <property type="evidence" value="ECO:0007669"/>
    <property type="project" value="TreeGrafter"/>
</dbReference>
<dbReference type="Proteomes" id="UP000094444">
    <property type="component" value="Unassembled WGS sequence"/>
</dbReference>
<comment type="caution">
    <text evidence="7">The sequence shown here is derived from an EMBL/GenBank/DDBJ whole genome shotgun (WGS) entry which is preliminary data.</text>
</comment>
<gene>
    <name evidence="7" type="ORF">DHEL01_v210588</name>
</gene>
<dbReference type="PANTHER" id="PTHR45962:SF1">
    <property type="entry name" value="N-FATTY-ACYL-AMINO ACID SYNTHASE_HYDROLASE PM20D1"/>
    <property type="match status" value="1"/>
</dbReference>
<dbReference type="AlphaFoldDB" id="A0A2P5HL73"/>
<protein>
    <submittedName>
        <fullName evidence="7">Peptidase family M20/M25/M40</fullName>
    </submittedName>
</protein>
<dbReference type="STRING" id="158607.A0A2P5HL73"/>
<evidence type="ECO:0000259" key="6">
    <source>
        <dbReference type="Pfam" id="PF07687"/>
    </source>
</evidence>
<sequence length="339" mass="37509">MRIAANLEERYGKNGIALLVDEGPSIVHHGESGTTYALPALSEKGTFSANISVHMKSGHSSLSAGYNSIIVMSSLIGKIHASQLHGEVRVDDPCQQSLFCIGQHVPTLGTEFLETLKRVDQNETDFNEVIPFFTEALPYLKPLTGNTQSLATIQGGIKINIIPERTTLAINLRLQLGTSIEQAKSHLEQIVKDHIAEIHADGGGTNLTFRNWSEPETVNSIKLTAHPGEREASPITPFSVDGQTPYSILQRTIRSVYDDLNLTLVAPTSLPANTDTRHYWNLTQHIFRFNPGHDMADPTDQFIRSNIHNTNERANIFGHINGVKWFSLFIRNVDQADLV</sequence>
<dbReference type="Gene3D" id="3.30.70.360">
    <property type="match status" value="1"/>
</dbReference>
<accession>A0A2P5HL73</accession>
<dbReference type="Pfam" id="PF07687">
    <property type="entry name" value="M20_dimer"/>
    <property type="match status" value="1"/>
</dbReference>
<dbReference type="GO" id="GO:0051603">
    <property type="term" value="P:proteolysis involved in protein catabolic process"/>
    <property type="evidence" value="ECO:0007669"/>
    <property type="project" value="TreeGrafter"/>
</dbReference>
<dbReference type="PANTHER" id="PTHR45962">
    <property type="entry name" value="N-FATTY-ACYL-AMINO ACID SYNTHASE/HYDROLASE PM20D1"/>
    <property type="match status" value="1"/>
</dbReference>
<keyword evidence="3" id="KW-0479">Metal-binding</keyword>
<organism evidence="7 8">
    <name type="scientific">Diaporthe helianthi</name>
    <dbReference type="NCBI Taxonomy" id="158607"/>
    <lineage>
        <taxon>Eukaryota</taxon>
        <taxon>Fungi</taxon>
        <taxon>Dikarya</taxon>
        <taxon>Ascomycota</taxon>
        <taxon>Pezizomycotina</taxon>
        <taxon>Sordariomycetes</taxon>
        <taxon>Sordariomycetidae</taxon>
        <taxon>Diaporthales</taxon>
        <taxon>Diaporthaceae</taxon>
        <taxon>Diaporthe</taxon>
    </lineage>
</organism>
<evidence type="ECO:0000256" key="5">
    <source>
        <dbReference type="ARBA" id="ARBA00022833"/>
    </source>
</evidence>
<evidence type="ECO:0000256" key="4">
    <source>
        <dbReference type="ARBA" id="ARBA00022801"/>
    </source>
</evidence>
<evidence type="ECO:0000256" key="1">
    <source>
        <dbReference type="ARBA" id="ARBA00006247"/>
    </source>
</evidence>
<dbReference type="SUPFAM" id="SSF53187">
    <property type="entry name" value="Zn-dependent exopeptidases"/>
    <property type="match status" value="1"/>
</dbReference>
<dbReference type="GO" id="GO:0000328">
    <property type="term" value="C:fungal-type vacuole lumen"/>
    <property type="evidence" value="ECO:0007669"/>
    <property type="project" value="TreeGrafter"/>
</dbReference>
<dbReference type="InParanoid" id="A0A2P5HL73"/>
<dbReference type="SUPFAM" id="SSF55031">
    <property type="entry name" value="Bacterial exopeptidase dimerisation domain"/>
    <property type="match status" value="1"/>
</dbReference>
<evidence type="ECO:0000256" key="3">
    <source>
        <dbReference type="ARBA" id="ARBA00022723"/>
    </source>
</evidence>
<dbReference type="InterPro" id="IPR047177">
    <property type="entry name" value="Pept_M20A"/>
</dbReference>
<feature type="domain" description="Peptidase M20 dimerisation" evidence="6">
    <location>
        <begin position="42"/>
        <end position="197"/>
    </location>
</feature>
<evidence type="ECO:0000313" key="7">
    <source>
        <dbReference type="EMBL" id="POS71013.1"/>
    </source>
</evidence>
<comment type="similarity">
    <text evidence="1">Belongs to the peptidase M20A family.</text>
</comment>
<dbReference type="InterPro" id="IPR036264">
    <property type="entry name" value="Bact_exopeptidase_dim_dom"/>
</dbReference>
<proteinExistence type="inferred from homology"/>